<keyword evidence="1" id="KW-0812">Transmembrane</keyword>
<feature type="transmembrane region" description="Helical" evidence="1">
    <location>
        <begin position="87"/>
        <end position="111"/>
    </location>
</feature>
<feature type="non-terminal residue" evidence="2">
    <location>
        <position position="1"/>
    </location>
</feature>
<organism evidence="2">
    <name type="scientific">Schistocephalus solidus</name>
    <name type="common">Tapeworm</name>
    <dbReference type="NCBI Taxonomy" id="70667"/>
    <lineage>
        <taxon>Eukaryota</taxon>
        <taxon>Metazoa</taxon>
        <taxon>Spiralia</taxon>
        <taxon>Lophotrochozoa</taxon>
        <taxon>Platyhelminthes</taxon>
        <taxon>Cestoda</taxon>
        <taxon>Eucestoda</taxon>
        <taxon>Diphyllobothriidea</taxon>
        <taxon>Diphyllobothriidae</taxon>
        <taxon>Schistocephalus</taxon>
    </lineage>
</organism>
<feature type="transmembrane region" description="Helical" evidence="1">
    <location>
        <begin position="48"/>
        <end position="67"/>
    </location>
</feature>
<protein>
    <submittedName>
        <fullName evidence="2">Uncharacterized protein</fullName>
    </submittedName>
</protein>
<name>A0A0X3PFN5_SCHSO</name>
<dbReference type="EMBL" id="GEEE01013105">
    <property type="protein sequence ID" value="JAP50120.1"/>
    <property type="molecule type" value="Transcribed_RNA"/>
</dbReference>
<reference evidence="2" key="1">
    <citation type="submission" date="2016-01" db="EMBL/GenBank/DDBJ databases">
        <title>Reference transcriptome for the parasite Schistocephalus solidus: insights into the molecular evolution of parasitism.</title>
        <authorList>
            <person name="Hebert F.O."/>
            <person name="Grambauer S."/>
            <person name="Barber I."/>
            <person name="Landry C.R."/>
            <person name="Aubin-Horth N."/>
        </authorList>
    </citation>
    <scope>NUCLEOTIDE SEQUENCE</scope>
</reference>
<gene>
    <name evidence="2" type="ORF">TR127359</name>
</gene>
<dbReference type="AlphaFoldDB" id="A0A0X3PFN5"/>
<keyword evidence="1" id="KW-0472">Membrane</keyword>
<evidence type="ECO:0000313" key="2">
    <source>
        <dbReference type="EMBL" id="JAP50120.1"/>
    </source>
</evidence>
<keyword evidence="1" id="KW-1133">Transmembrane helix</keyword>
<accession>A0A0X3PFN5</accession>
<proteinExistence type="predicted"/>
<evidence type="ECO:0000256" key="1">
    <source>
        <dbReference type="SAM" id="Phobius"/>
    </source>
</evidence>
<sequence>SNLVLYCDSRDYFDFSGLNSSRQNENSDQSMQPQVGCFSTQCGYLMVLVNRILIVHTLLEMVLWWYFQSTFFFPQSQFMDAFTFGRFFVLLPAVAIQFPCCFASSCFFAWYCRLLWMAFLFTSAQVLESFFFQDG</sequence>